<evidence type="ECO:0000259" key="10">
    <source>
        <dbReference type="PROSITE" id="PS50893"/>
    </source>
</evidence>
<keyword evidence="4 9" id="KW-0812">Transmembrane</keyword>
<dbReference type="PANTHER" id="PTHR43394:SF1">
    <property type="entry name" value="ATP-BINDING CASSETTE SUB-FAMILY B MEMBER 10, MITOCHONDRIAL"/>
    <property type="match status" value="1"/>
</dbReference>
<dbReference type="Gene3D" id="1.20.1560.10">
    <property type="entry name" value="ABC transporter type 1, transmembrane domain"/>
    <property type="match status" value="1"/>
</dbReference>
<dbReference type="InterPro" id="IPR036640">
    <property type="entry name" value="ABC1_TM_sf"/>
</dbReference>
<evidence type="ECO:0000256" key="3">
    <source>
        <dbReference type="ARBA" id="ARBA00022475"/>
    </source>
</evidence>
<dbReference type="CDD" id="cd18541">
    <property type="entry name" value="ABC_6TM_TmrB_like"/>
    <property type="match status" value="1"/>
</dbReference>
<accession>A0A4U1JFM8</accession>
<dbReference type="SUPFAM" id="SSF90123">
    <property type="entry name" value="ABC transporter transmembrane region"/>
    <property type="match status" value="1"/>
</dbReference>
<dbReference type="GO" id="GO:0005524">
    <property type="term" value="F:ATP binding"/>
    <property type="evidence" value="ECO:0007669"/>
    <property type="project" value="UniProtKB-KW"/>
</dbReference>
<dbReference type="InterPro" id="IPR003593">
    <property type="entry name" value="AAA+_ATPase"/>
</dbReference>
<dbReference type="Pfam" id="PF00005">
    <property type="entry name" value="ABC_tran"/>
    <property type="match status" value="1"/>
</dbReference>
<feature type="transmembrane region" description="Helical" evidence="9">
    <location>
        <begin position="60"/>
        <end position="80"/>
    </location>
</feature>
<organism evidence="12 13">
    <name type="scientific">Polyangium fumosum</name>
    <dbReference type="NCBI Taxonomy" id="889272"/>
    <lineage>
        <taxon>Bacteria</taxon>
        <taxon>Pseudomonadati</taxon>
        <taxon>Myxococcota</taxon>
        <taxon>Polyangia</taxon>
        <taxon>Polyangiales</taxon>
        <taxon>Polyangiaceae</taxon>
        <taxon>Polyangium</taxon>
    </lineage>
</organism>
<dbReference type="InterPro" id="IPR017871">
    <property type="entry name" value="ABC_transporter-like_CS"/>
</dbReference>
<dbReference type="SUPFAM" id="SSF52540">
    <property type="entry name" value="P-loop containing nucleoside triphosphate hydrolases"/>
    <property type="match status" value="1"/>
</dbReference>
<dbReference type="InterPro" id="IPR027417">
    <property type="entry name" value="P-loop_NTPase"/>
</dbReference>
<keyword evidence="5" id="KW-0547">Nucleotide-binding</keyword>
<proteinExistence type="predicted"/>
<evidence type="ECO:0000256" key="8">
    <source>
        <dbReference type="ARBA" id="ARBA00023136"/>
    </source>
</evidence>
<dbReference type="PROSITE" id="PS50893">
    <property type="entry name" value="ABC_TRANSPORTER_2"/>
    <property type="match status" value="1"/>
</dbReference>
<feature type="transmembrane region" description="Helical" evidence="9">
    <location>
        <begin position="133"/>
        <end position="157"/>
    </location>
</feature>
<dbReference type="Proteomes" id="UP000309215">
    <property type="component" value="Unassembled WGS sequence"/>
</dbReference>
<comment type="subcellular location">
    <subcellularLocation>
        <location evidence="1">Cell membrane</location>
        <topology evidence="1">Multi-pass membrane protein</topology>
    </subcellularLocation>
</comment>
<name>A0A4U1JFM8_9BACT</name>
<feature type="transmembrane region" description="Helical" evidence="9">
    <location>
        <begin position="279"/>
        <end position="305"/>
    </location>
</feature>
<evidence type="ECO:0000256" key="1">
    <source>
        <dbReference type="ARBA" id="ARBA00004651"/>
    </source>
</evidence>
<evidence type="ECO:0000313" key="12">
    <source>
        <dbReference type="EMBL" id="TKD08839.1"/>
    </source>
</evidence>
<dbReference type="InterPro" id="IPR003439">
    <property type="entry name" value="ABC_transporter-like_ATP-bd"/>
</dbReference>
<feature type="domain" description="ABC transporter" evidence="10">
    <location>
        <begin position="339"/>
        <end position="576"/>
    </location>
</feature>
<dbReference type="OrthoDB" id="5480201at2"/>
<keyword evidence="8 9" id="KW-0472">Membrane</keyword>
<comment type="caution">
    <text evidence="12">The sequence shown here is derived from an EMBL/GenBank/DDBJ whole genome shotgun (WGS) entry which is preliminary data.</text>
</comment>
<evidence type="ECO:0000313" key="13">
    <source>
        <dbReference type="Proteomes" id="UP000309215"/>
    </source>
</evidence>
<dbReference type="InterPro" id="IPR011527">
    <property type="entry name" value="ABC1_TM_dom"/>
</dbReference>
<dbReference type="PANTHER" id="PTHR43394">
    <property type="entry name" value="ATP-DEPENDENT PERMEASE MDL1, MITOCHONDRIAL"/>
    <property type="match status" value="1"/>
</dbReference>
<dbReference type="PROSITE" id="PS00211">
    <property type="entry name" value="ABC_TRANSPORTER_1"/>
    <property type="match status" value="1"/>
</dbReference>
<evidence type="ECO:0000256" key="5">
    <source>
        <dbReference type="ARBA" id="ARBA00022741"/>
    </source>
</evidence>
<reference evidence="12 13" key="1">
    <citation type="submission" date="2019-04" db="EMBL/GenBank/DDBJ databases">
        <authorList>
            <person name="Li Y."/>
            <person name="Wang J."/>
        </authorList>
    </citation>
    <scope>NUCLEOTIDE SEQUENCE [LARGE SCALE GENOMIC DNA]</scope>
    <source>
        <strain evidence="12 13">DSM 14668</strain>
    </source>
</reference>
<dbReference type="GO" id="GO:0016887">
    <property type="term" value="F:ATP hydrolysis activity"/>
    <property type="evidence" value="ECO:0007669"/>
    <property type="project" value="InterPro"/>
</dbReference>
<dbReference type="InterPro" id="IPR039421">
    <property type="entry name" value="Type_1_exporter"/>
</dbReference>
<evidence type="ECO:0000256" key="4">
    <source>
        <dbReference type="ARBA" id="ARBA00022692"/>
    </source>
</evidence>
<evidence type="ECO:0000256" key="2">
    <source>
        <dbReference type="ARBA" id="ARBA00022448"/>
    </source>
</evidence>
<evidence type="ECO:0000256" key="6">
    <source>
        <dbReference type="ARBA" id="ARBA00022840"/>
    </source>
</evidence>
<sequence length="603" mass="65212">MQKVAPSEFPTGLGAQFRRNIWLYLSGAVLLAAQQLLMVKRDFLVRDAVDAAEQLRSSDAAQDALLMLGVVVMAAVVRVLSRWTMFTGGRNVEYELRAALLARLHKLGPAFFRRMPTGEIMSRSTSDLQQVRLLLGFGILNVVNSLLALASALYVMVRVSGKLTLAALVTFPVLMLTTRTFSGKMFQRMRENQEALGKMSDRVLASLAGVRVVRSFALEEAEIATFERANRDYVEKNLVLARIRGSMQPIMGAILAAGTLIVFWYGGSLVLQGDITKGAFISFWTALGRLIWPMLALGFVTAIVARGRASYVRLKAIFDAVPEVVSGALPAPEAVSGALRVEGLAFAHGERKVLDDVRFDIPAGGSLAILGRTGSGKSTLATLLPRLLPTPRGTVFLDGKDICELPLEVVRESIGYAQQDAFLFSTTVAQNIGYSLEEQDSPEAMEKIRAAATEAGVLQEIESLPDGFDTVVGERGVQLSGGQRQRVALARALLREPKVLVLDDPMSAVDAKTEAAILGAIERQAARRTLVLITHRVAAAKRCDRIIVLEHGRVVEEGSHEELVAAGGLYASFAEEQEIEEKLAAFGAEDLPSSMPSPEAVPA</sequence>
<evidence type="ECO:0000259" key="11">
    <source>
        <dbReference type="PROSITE" id="PS50929"/>
    </source>
</evidence>
<dbReference type="PROSITE" id="PS50929">
    <property type="entry name" value="ABC_TM1F"/>
    <property type="match status" value="1"/>
</dbReference>
<dbReference type="AlphaFoldDB" id="A0A4U1JFM8"/>
<evidence type="ECO:0000256" key="9">
    <source>
        <dbReference type="SAM" id="Phobius"/>
    </source>
</evidence>
<feature type="transmembrane region" description="Helical" evidence="9">
    <location>
        <begin position="250"/>
        <end position="267"/>
    </location>
</feature>
<dbReference type="Pfam" id="PF00664">
    <property type="entry name" value="ABC_membrane"/>
    <property type="match status" value="1"/>
</dbReference>
<keyword evidence="6 12" id="KW-0067">ATP-binding</keyword>
<feature type="transmembrane region" description="Helical" evidence="9">
    <location>
        <begin position="163"/>
        <end position="181"/>
    </location>
</feature>
<dbReference type="EMBL" id="SSMQ01000012">
    <property type="protein sequence ID" value="TKD08839.1"/>
    <property type="molecule type" value="Genomic_DNA"/>
</dbReference>
<keyword evidence="7 9" id="KW-1133">Transmembrane helix</keyword>
<feature type="transmembrane region" description="Helical" evidence="9">
    <location>
        <begin position="21"/>
        <end position="40"/>
    </location>
</feature>
<keyword evidence="2" id="KW-0813">Transport</keyword>
<dbReference type="Gene3D" id="3.40.50.300">
    <property type="entry name" value="P-loop containing nucleotide triphosphate hydrolases"/>
    <property type="match status" value="1"/>
</dbReference>
<protein>
    <submittedName>
        <fullName evidence="12">ABC transporter ATP-binding protein</fullName>
    </submittedName>
</protein>
<dbReference type="SMART" id="SM00382">
    <property type="entry name" value="AAA"/>
    <property type="match status" value="1"/>
</dbReference>
<dbReference type="FunFam" id="3.40.50.300:FF:000221">
    <property type="entry name" value="Multidrug ABC transporter ATP-binding protein"/>
    <property type="match status" value="1"/>
</dbReference>
<evidence type="ECO:0000256" key="7">
    <source>
        <dbReference type="ARBA" id="ARBA00022989"/>
    </source>
</evidence>
<dbReference type="GO" id="GO:0015421">
    <property type="term" value="F:ABC-type oligopeptide transporter activity"/>
    <property type="evidence" value="ECO:0007669"/>
    <property type="project" value="TreeGrafter"/>
</dbReference>
<feature type="domain" description="ABC transmembrane type-1" evidence="11">
    <location>
        <begin position="27"/>
        <end position="306"/>
    </location>
</feature>
<gene>
    <name evidence="12" type="ORF">E8A74_13690</name>
</gene>
<dbReference type="GO" id="GO:0005886">
    <property type="term" value="C:plasma membrane"/>
    <property type="evidence" value="ECO:0007669"/>
    <property type="project" value="UniProtKB-SubCell"/>
</dbReference>
<keyword evidence="3" id="KW-1003">Cell membrane</keyword>
<dbReference type="RefSeq" id="WP_136929437.1">
    <property type="nucleotide sequence ID" value="NZ_SSMQ01000012.1"/>
</dbReference>
<keyword evidence="13" id="KW-1185">Reference proteome</keyword>